<dbReference type="EMBL" id="MHLL01000076">
    <property type="protein sequence ID" value="OGZ06833.1"/>
    <property type="molecule type" value="Genomic_DNA"/>
</dbReference>
<feature type="domain" description="Phosphatidic acid phosphatase type 2/haloperoxidase" evidence="2">
    <location>
        <begin position="62"/>
        <end position="171"/>
    </location>
</feature>
<dbReference type="InterPro" id="IPR000326">
    <property type="entry name" value="PAP2/HPO"/>
</dbReference>
<accession>A0A1G2CZL4</accession>
<comment type="caution">
    <text evidence="3">The sequence shown here is derived from an EMBL/GenBank/DDBJ whole genome shotgun (WGS) entry which is preliminary data.</text>
</comment>
<proteinExistence type="predicted"/>
<dbReference type="Gene3D" id="1.20.144.10">
    <property type="entry name" value="Phosphatidic acid phosphatase type 2/haloperoxidase"/>
    <property type="match status" value="1"/>
</dbReference>
<dbReference type="Pfam" id="PF01569">
    <property type="entry name" value="PAP2"/>
    <property type="match status" value="1"/>
</dbReference>
<feature type="transmembrane region" description="Helical" evidence="1">
    <location>
        <begin position="156"/>
        <end position="175"/>
    </location>
</feature>
<evidence type="ECO:0000313" key="4">
    <source>
        <dbReference type="Proteomes" id="UP000177996"/>
    </source>
</evidence>
<dbReference type="STRING" id="1798661.A3D65_06755"/>
<evidence type="ECO:0000259" key="2">
    <source>
        <dbReference type="SMART" id="SM00014"/>
    </source>
</evidence>
<dbReference type="SMART" id="SM00014">
    <property type="entry name" value="acidPPc"/>
    <property type="match status" value="1"/>
</dbReference>
<sequence length="179" mass="19611">MIDKESLLALYGFVNATPALSLIVVFCAKWLPYFLILFAAIYALAPLFRSTGRGNMQTAVFTALYIFTPVFFAWIFVDLWKFAAPIARPFVELSFTPLVLGENPLESFPSSHATIFAALGVAIFWQNKKVGIWFLLGALLVGLARVAAGVHYPIDILAGFLLGGTLALLSNGFFADVKR</sequence>
<evidence type="ECO:0000313" key="3">
    <source>
        <dbReference type="EMBL" id="OGZ06833.1"/>
    </source>
</evidence>
<keyword evidence="1" id="KW-0812">Transmembrane</keyword>
<feature type="transmembrane region" description="Helical" evidence="1">
    <location>
        <begin position="107"/>
        <end position="125"/>
    </location>
</feature>
<dbReference type="AlphaFoldDB" id="A0A1G2CZL4"/>
<dbReference type="InterPro" id="IPR036938">
    <property type="entry name" value="PAP2/HPO_sf"/>
</dbReference>
<organism evidence="3 4">
    <name type="scientific">Candidatus Lloydbacteria bacterium RIFCSPHIGHO2_02_FULL_50_13</name>
    <dbReference type="NCBI Taxonomy" id="1798661"/>
    <lineage>
        <taxon>Bacteria</taxon>
        <taxon>Candidatus Lloydiibacteriota</taxon>
    </lineage>
</organism>
<feature type="transmembrane region" description="Helical" evidence="1">
    <location>
        <begin position="60"/>
        <end position="87"/>
    </location>
</feature>
<keyword evidence="1" id="KW-1133">Transmembrane helix</keyword>
<feature type="transmembrane region" description="Helical" evidence="1">
    <location>
        <begin position="30"/>
        <end position="48"/>
    </location>
</feature>
<dbReference type="Proteomes" id="UP000177996">
    <property type="component" value="Unassembled WGS sequence"/>
</dbReference>
<dbReference type="SUPFAM" id="SSF48317">
    <property type="entry name" value="Acid phosphatase/Vanadium-dependent haloperoxidase"/>
    <property type="match status" value="1"/>
</dbReference>
<gene>
    <name evidence="3" type="ORF">A3D65_06755</name>
</gene>
<protein>
    <recommendedName>
        <fullName evidence="2">Phosphatidic acid phosphatase type 2/haloperoxidase domain-containing protein</fullName>
    </recommendedName>
</protein>
<feature type="transmembrane region" description="Helical" evidence="1">
    <location>
        <begin position="132"/>
        <end position="150"/>
    </location>
</feature>
<name>A0A1G2CZL4_9BACT</name>
<reference evidence="3 4" key="1">
    <citation type="journal article" date="2016" name="Nat. Commun.">
        <title>Thousands of microbial genomes shed light on interconnected biogeochemical processes in an aquifer system.</title>
        <authorList>
            <person name="Anantharaman K."/>
            <person name="Brown C.T."/>
            <person name="Hug L.A."/>
            <person name="Sharon I."/>
            <person name="Castelle C.J."/>
            <person name="Probst A.J."/>
            <person name="Thomas B.C."/>
            <person name="Singh A."/>
            <person name="Wilkins M.J."/>
            <person name="Karaoz U."/>
            <person name="Brodie E.L."/>
            <person name="Williams K.H."/>
            <person name="Hubbard S.S."/>
            <person name="Banfield J.F."/>
        </authorList>
    </citation>
    <scope>NUCLEOTIDE SEQUENCE [LARGE SCALE GENOMIC DNA]</scope>
</reference>
<evidence type="ECO:0000256" key="1">
    <source>
        <dbReference type="SAM" id="Phobius"/>
    </source>
</evidence>
<keyword evidence="1" id="KW-0472">Membrane</keyword>
<feature type="transmembrane region" description="Helical" evidence="1">
    <location>
        <begin position="7"/>
        <end position="24"/>
    </location>
</feature>